<gene>
    <name evidence="6" type="ORF">DFR57_101365</name>
</gene>
<evidence type="ECO:0000256" key="2">
    <source>
        <dbReference type="ARBA" id="ARBA00023015"/>
    </source>
</evidence>
<dbReference type="FunFam" id="1.10.10.10:FF:000079">
    <property type="entry name" value="GntR family transcriptional regulator"/>
    <property type="match status" value="1"/>
</dbReference>
<proteinExistence type="predicted"/>
<keyword evidence="7" id="KW-1185">Reference proteome</keyword>
<name>A0A368YB48_9BACI</name>
<reference evidence="6 7" key="1">
    <citation type="submission" date="2018-07" db="EMBL/GenBank/DDBJ databases">
        <title>Genomic Encyclopedia of Type Strains, Phase IV (KMG-IV): sequencing the most valuable type-strain genomes for metagenomic binning, comparative biology and taxonomic classification.</title>
        <authorList>
            <person name="Goeker M."/>
        </authorList>
    </citation>
    <scope>NUCLEOTIDE SEQUENCE [LARGE SCALE GENOMIC DNA]</scope>
    <source>
        <strain evidence="6 7">DSM 27696</strain>
    </source>
</reference>
<dbReference type="Gene3D" id="1.10.10.10">
    <property type="entry name" value="Winged helix-like DNA-binding domain superfamily/Winged helix DNA-binding domain"/>
    <property type="match status" value="1"/>
</dbReference>
<protein>
    <submittedName>
        <fullName evidence="6">GntR family transcriptional regulator</fullName>
    </submittedName>
</protein>
<dbReference type="SUPFAM" id="SSF46785">
    <property type="entry name" value="Winged helix' DNA-binding domain"/>
    <property type="match status" value="1"/>
</dbReference>
<dbReference type="InterPro" id="IPR050679">
    <property type="entry name" value="Bact_HTH_transcr_reg"/>
</dbReference>
<dbReference type="SUPFAM" id="SSF64288">
    <property type="entry name" value="Chorismate lyase-like"/>
    <property type="match status" value="1"/>
</dbReference>
<accession>A0A368YB48</accession>
<evidence type="ECO:0000259" key="5">
    <source>
        <dbReference type="PROSITE" id="PS50949"/>
    </source>
</evidence>
<dbReference type="PROSITE" id="PS50949">
    <property type="entry name" value="HTH_GNTR"/>
    <property type="match status" value="1"/>
</dbReference>
<dbReference type="InterPro" id="IPR000524">
    <property type="entry name" value="Tscrpt_reg_HTH_GntR"/>
</dbReference>
<dbReference type="OrthoDB" id="9815017at2"/>
<dbReference type="InterPro" id="IPR036388">
    <property type="entry name" value="WH-like_DNA-bd_sf"/>
</dbReference>
<keyword evidence="3" id="KW-0238">DNA-binding</keyword>
<dbReference type="GO" id="GO:0003677">
    <property type="term" value="F:DNA binding"/>
    <property type="evidence" value="ECO:0007669"/>
    <property type="project" value="UniProtKB-KW"/>
</dbReference>
<comment type="caution">
    <text evidence="6">The sequence shown here is derived from an EMBL/GenBank/DDBJ whole genome shotgun (WGS) entry which is preliminary data.</text>
</comment>
<dbReference type="GO" id="GO:0003700">
    <property type="term" value="F:DNA-binding transcription factor activity"/>
    <property type="evidence" value="ECO:0007669"/>
    <property type="project" value="InterPro"/>
</dbReference>
<dbReference type="RefSeq" id="WP_114351415.1">
    <property type="nucleotide sequence ID" value="NZ_QPJJ01000001.1"/>
</dbReference>
<dbReference type="Pfam" id="PF07702">
    <property type="entry name" value="UTRA"/>
    <property type="match status" value="1"/>
</dbReference>
<dbReference type="GO" id="GO:0045892">
    <property type="term" value="P:negative regulation of DNA-templated transcription"/>
    <property type="evidence" value="ECO:0007669"/>
    <property type="project" value="TreeGrafter"/>
</dbReference>
<dbReference type="Gene3D" id="3.40.1410.10">
    <property type="entry name" value="Chorismate lyase-like"/>
    <property type="match status" value="1"/>
</dbReference>
<sequence>MIDKHSPIPIYHQLEEQIRQKIENGEYNPGDALPSEREYAEQLNISRMTVRQAISNLVNERYLIRIKGKGTFIAEQKLEQNLNGLTSFTEDMIARGMTPSNKLLNFEIIPAKPSIAQQLNIKEHAPVYEIKRIRLAQGIPMALERTYVSANLIKGLTDDIVESSLYKYIEENLGLKIGRASQIFEATHANEEEIKYLEIPEQSPVLFMRRVTKLDNGTVFELVKSSYRADRYKFMLDLER</sequence>
<keyword evidence="2" id="KW-0805">Transcription regulation</keyword>
<dbReference type="SMART" id="SM00866">
    <property type="entry name" value="UTRA"/>
    <property type="match status" value="1"/>
</dbReference>
<organism evidence="6 7">
    <name type="scientific">Saliterribacillus persicus</name>
    <dbReference type="NCBI Taxonomy" id="930114"/>
    <lineage>
        <taxon>Bacteria</taxon>
        <taxon>Bacillati</taxon>
        <taxon>Bacillota</taxon>
        <taxon>Bacilli</taxon>
        <taxon>Bacillales</taxon>
        <taxon>Bacillaceae</taxon>
        <taxon>Saliterribacillus</taxon>
    </lineage>
</organism>
<dbReference type="Pfam" id="PF00392">
    <property type="entry name" value="GntR"/>
    <property type="match status" value="1"/>
</dbReference>
<dbReference type="EMBL" id="QPJJ01000001">
    <property type="protein sequence ID" value="RCW77491.1"/>
    <property type="molecule type" value="Genomic_DNA"/>
</dbReference>
<dbReference type="PRINTS" id="PR00035">
    <property type="entry name" value="HTHGNTR"/>
</dbReference>
<evidence type="ECO:0000313" key="7">
    <source>
        <dbReference type="Proteomes" id="UP000252585"/>
    </source>
</evidence>
<dbReference type="InterPro" id="IPR011663">
    <property type="entry name" value="UTRA"/>
</dbReference>
<dbReference type="FunFam" id="3.40.1410.10:FF:000008">
    <property type="entry name" value="Transcriptional regulator, GntR family"/>
    <property type="match status" value="1"/>
</dbReference>
<dbReference type="Proteomes" id="UP000252585">
    <property type="component" value="Unassembled WGS sequence"/>
</dbReference>
<evidence type="ECO:0000256" key="1">
    <source>
        <dbReference type="ARBA" id="ARBA00022491"/>
    </source>
</evidence>
<dbReference type="CDD" id="cd07377">
    <property type="entry name" value="WHTH_GntR"/>
    <property type="match status" value="1"/>
</dbReference>
<dbReference type="AlphaFoldDB" id="A0A368YB48"/>
<feature type="domain" description="HTH gntR-type" evidence="5">
    <location>
        <begin position="8"/>
        <end position="76"/>
    </location>
</feature>
<evidence type="ECO:0000313" key="6">
    <source>
        <dbReference type="EMBL" id="RCW77491.1"/>
    </source>
</evidence>
<keyword evidence="4" id="KW-0804">Transcription</keyword>
<dbReference type="SMART" id="SM00345">
    <property type="entry name" value="HTH_GNTR"/>
    <property type="match status" value="1"/>
</dbReference>
<evidence type="ECO:0000256" key="4">
    <source>
        <dbReference type="ARBA" id="ARBA00023163"/>
    </source>
</evidence>
<keyword evidence="1" id="KW-0678">Repressor</keyword>
<dbReference type="PANTHER" id="PTHR44846">
    <property type="entry name" value="MANNOSYL-D-GLYCERATE TRANSPORT/METABOLISM SYSTEM REPRESSOR MNGR-RELATED"/>
    <property type="match status" value="1"/>
</dbReference>
<dbReference type="InterPro" id="IPR036390">
    <property type="entry name" value="WH_DNA-bd_sf"/>
</dbReference>
<evidence type="ECO:0000256" key="3">
    <source>
        <dbReference type="ARBA" id="ARBA00023125"/>
    </source>
</evidence>
<dbReference type="PANTHER" id="PTHR44846:SF1">
    <property type="entry name" value="MANNOSYL-D-GLYCERATE TRANSPORT_METABOLISM SYSTEM REPRESSOR MNGR-RELATED"/>
    <property type="match status" value="1"/>
</dbReference>
<dbReference type="InterPro" id="IPR028978">
    <property type="entry name" value="Chorismate_lyase_/UTRA_dom_sf"/>
</dbReference>